<evidence type="ECO:0000313" key="3">
    <source>
        <dbReference type="Proteomes" id="UP001291653"/>
    </source>
</evidence>
<accession>A0ABQ5NY63</accession>
<evidence type="ECO:0000313" key="2">
    <source>
        <dbReference type="EMBL" id="GLF95120.1"/>
    </source>
</evidence>
<feature type="region of interest" description="Disordered" evidence="1">
    <location>
        <begin position="1"/>
        <end position="49"/>
    </location>
</feature>
<name>A0ABQ5NY63_9ACTN</name>
<reference evidence="2 3" key="1">
    <citation type="submission" date="2022-10" db="EMBL/GenBank/DDBJ databases">
        <title>Draft genome sequence of Streptomyces sp. YSPA8.</title>
        <authorList>
            <person name="Moriuchi R."/>
            <person name="Dohra H."/>
            <person name="Yamamura H."/>
            <person name="Kodani S."/>
        </authorList>
    </citation>
    <scope>NUCLEOTIDE SEQUENCE [LARGE SCALE GENOMIC DNA]</scope>
    <source>
        <strain evidence="2 3">YSPA8</strain>
    </source>
</reference>
<dbReference type="EMBL" id="BSBI01000004">
    <property type="protein sequence ID" value="GLF95120.1"/>
    <property type="molecule type" value="Genomic_DNA"/>
</dbReference>
<feature type="compositionally biased region" description="Acidic residues" evidence="1">
    <location>
        <begin position="1"/>
        <end position="11"/>
    </location>
</feature>
<feature type="compositionally biased region" description="Basic and acidic residues" evidence="1">
    <location>
        <begin position="31"/>
        <end position="41"/>
    </location>
</feature>
<comment type="caution">
    <text evidence="2">The sequence shown here is derived from an EMBL/GenBank/DDBJ whole genome shotgun (WGS) entry which is preliminary data.</text>
</comment>
<organism evidence="2 3">
    <name type="scientific">Streptomyces yaizuensis</name>
    <dbReference type="NCBI Taxonomy" id="2989713"/>
    <lineage>
        <taxon>Bacteria</taxon>
        <taxon>Bacillati</taxon>
        <taxon>Actinomycetota</taxon>
        <taxon>Actinomycetes</taxon>
        <taxon>Kitasatosporales</taxon>
        <taxon>Streptomycetaceae</taxon>
        <taxon>Streptomyces</taxon>
    </lineage>
</organism>
<feature type="compositionally biased region" description="Polar residues" evidence="1">
    <location>
        <begin position="12"/>
        <end position="22"/>
    </location>
</feature>
<dbReference type="RefSeq" id="WP_323447191.1">
    <property type="nucleotide sequence ID" value="NZ_BSBI01000004.1"/>
</dbReference>
<sequence length="49" mass="5313">MAEDESTDETESAGQETPSGTYAGTEITIEGEEHLIIREDEVPVVTDTE</sequence>
<evidence type="ECO:0000256" key="1">
    <source>
        <dbReference type="SAM" id="MobiDB-lite"/>
    </source>
</evidence>
<protein>
    <submittedName>
        <fullName evidence="2">Uncharacterized protein</fullName>
    </submittedName>
</protein>
<proteinExistence type="predicted"/>
<keyword evidence="3" id="KW-1185">Reference proteome</keyword>
<gene>
    <name evidence="2" type="ORF">SYYSPA8_12505</name>
</gene>
<dbReference type="Proteomes" id="UP001291653">
    <property type="component" value="Unassembled WGS sequence"/>
</dbReference>